<dbReference type="PANTHER" id="PTHR48111:SF40">
    <property type="entry name" value="PHOSPHATE REGULON TRANSCRIPTIONAL REGULATORY PROTEIN PHOB"/>
    <property type="match status" value="1"/>
</dbReference>
<keyword evidence="11" id="KW-1185">Reference proteome</keyword>
<evidence type="ECO:0000256" key="6">
    <source>
        <dbReference type="PROSITE-ProRule" id="PRU00169"/>
    </source>
</evidence>
<dbReference type="InterPro" id="IPR039420">
    <property type="entry name" value="WalR-like"/>
</dbReference>
<dbReference type="InterPro" id="IPR001789">
    <property type="entry name" value="Sig_transdc_resp-reg_receiver"/>
</dbReference>
<dbReference type="InterPro" id="IPR011006">
    <property type="entry name" value="CheY-like_superfamily"/>
</dbReference>
<evidence type="ECO:0000256" key="5">
    <source>
        <dbReference type="ARBA" id="ARBA00023163"/>
    </source>
</evidence>
<keyword evidence="4 7" id="KW-0238">DNA-binding</keyword>
<dbReference type="PROSITE" id="PS50110">
    <property type="entry name" value="RESPONSE_REGULATORY"/>
    <property type="match status" value="1"/>
</dbReference>
<keyword evidence="5" id="KW-0804">Transcription</keyword>
<protein>
    <submittedName>
        <fullName evidence="10">Response regulator transcription factor</fullName>
    </submittedName>
</protein>
<evidence type="ECO:0000256" key="3">
    <source>
        <dbReference type="ARBA" id="ARBA00023015"/>
    </source>
</evidence>
<organism evidence="10 11">
    <name type="scientific">Camelliibacillus cellulosilyticus</name>
    <dbReference type="NCBI Taxonomy" id="2174486"/>
    <lineage>
        <taxon>Bacteria</taxon>
        <taxon>Bacillati</taxon>
        <taxon>Bacillota</taxon>
        <taxon>Bacilli</taxon>
        <taxon>Bacillales</taxon>
        <taxon>Sporolactobacillaceae</taxon>
        <taxon>Camelliibacillus</taxon>
    </lineage>
</organism>
<dbReference type="SMART" id="SM00448">
    <property type="entry name" value="REC"/>
    <property type="match status" value="1"/>
</dbReference>
<dbReference type="PROSITE" id="PS51755">
    <property type="entry name" value="OMPR_PHOB"/>
    <property type="match status" value="1"/>
</dbReference>
<evidence type="ECO:0000256" key="7">
    <source>
        <dbReference type="PROSITE-ProRule" id="PRU01091"/>
    </source>
</evidence>
<feature type="DNA-binding region" description="OmpR/PhoB-type" evidence="7">
    <location>
        <begin position="129"/>
        <end position="227"/>
    </location>
</feature>
<evidence type="ECO:0000313" key="11">
    <source>
        <dbReference type="Proteomes" id="UP001596022"/>
    </source>
</evidence>
<keyword evidence="1 6" id="KW-0597">Phosphoprotein</keyword>
<dbReference type="Pfam" id="PF00072">
    <property type="entry name" value="Response_reg"/>
    <property type="match status" value="1"/>
</dbReference>
<proteinExistence type="predicted"/>
<dbReference type="CDD" id="cd00383">
    <property type="entry name" value="trans_reg_C"/>
    <property type="match status" value="1"/>
</dbReference>
<dbReference type="InterPro" id="IPR001867">
    <property type="entry name" value="OmpR/PhoB-type_DNA-bd"/>
</dbReference>
<dbReference type="RefSeq" id="WP_376845648.1">
    <property type="nucleotide sequence ID" value="NZ_JBHSFW010000002.1"/>
</dbReference>
<feature type="domain" description="OmpR/PhoB-type" evidence="9">
    <location>
        <begin position="129"/>
        <end position="227"/>
    </location>
</feature>
<dbReference type="Gene3D" id="3.40.50.2300">
    <property type="match status" value="1"/>
</dbReference>
<evidence type="ECO:0000259" key="8">
    <source>
        <dbReference type="PROSITE" id="PS50110"/>
    </source>
</evidence>
<keyword evidence="2" id="KW-0902">Two-component regulatory system</keyword>
<dbReference type="Gene3D" id="6.10.250.690">
    <property type="match status" value="1"/>
</dbReference>
<feature type="modified residue" description="4-aspartylphosphate" evidence="6">
    <location>
        <position position="56"/>
    </location>
</feature>
<dbReference type="EMBL" id="JBHSFW010000002">
    <property type="protein sequence ID" value="MFC4618606.1"/>
    <property type="molecule type" value="Genomic_DNA"/>
</dbReference>
<dbReference type="Pfam" id="PF00486">
    <property type="entry name" value="Trans_reg_C"/>
    <property type="match status" value="1"/>
</dbReference>
<gene>
    <name evidence="10" type="ORF">ACFO4N_07635</name>
</gene>
<dbReference type="PANTHER" id="PTHR48111">
    <property type="entry name" value="REGULATOR OF RPOS"/>
    <property type="match status" value="1"/>
</dbReference>
<sequence length="228" mass="26122">MNTKGKSILVVEDDPNILALVKWYLEKAGYEVLEAADAEKAEREFLQKDPCFVILDLVLPGKSGETFCAWMRQEMKSDIPLIMVSAKAGQQDRIGGLQMGADDYLTKPFSPKELVVRVETVLRRTANRCSKISYQGVTLKPLRMEAKADGQLLDLTNHEFQLLYYLMRNPNQMLTREQILSELYPNQERAVVDRTVDVHIGKLREKLGENKDHLIETIRGVGYRFRAY</sequence>
<dbReference type="Gene3D" id="1.10.10.10">
    <property type="entry name" value="Winged helix-like DNA-binding domain superfamily/Winged helix DNA-binding domain"/>
    <property type="match status" value="1"/>
</dbReference>
<evidence type="ECO:0000256" key="2">
    <source>
        <dbReference type="ARBA" id="ARBA00023012"/>
    </source>
</evidence>
<dbReference type="Proteomes" id="UP001596022">
    <property type="component" value="Unassembled WGS sequence"/>
</dbReference>
<keyword evidence="3" id="KW-0805">Transcription regulation</keyword>
<feature type="domain" description="Response regulatory" evidence="8">
    <location>
        <begin position="7"/>
        <end position="122"/>
    </location>
</feature>
<comment type="caution">
    <text evidence="10">The sequence shown here is derived from an EMBL/GenBank/DDBJ whole genome shotgun (WGS) entry which is preliminary data.</text>
</comment>
<evidence type="ECO:0000259" key="9">
    <source>
        <dbReference type="PROSITE" id="PS51755"/>
    </source>
</evidence>
<dbReference type="SUPFAM" id="SSF52172">
    <property type="entry name" value="CheY-like"/>
    <property type="match status" value="1"/>
</dbReference>
<evidence type="ECO:0000313" key="10">
    <source>
        <dbReference type="EMBL" id="MFC4618606.1"/>
    </source>
</evidence>
<accession>A0ABV9GMU8</accession>
<evidence type="ECO:0000256" key="1">
    <source>
        <dbReference type="ARBA" id="ARBA00022553"/>
    </source>
</evidence>
<name>A0ABV9GMU8_9BACL</name>
<evidence type="ECO:0000256" key="4">
    <source>
        <dbReference type="ARBA" id="ARBA00023125"/>
    </source>
</evidence>
<dbReference type="SMART" id="SM00862">
    <property type="entry name" value="Trans_reg_C"/>
    <property type="match status" value="1"/>
</dbReference>
<dbReference type="InterPro" id="IPR036388">
    <property type="entry name" value="WH-like_DNA-bd_sf"/>
</dbReference>
<reference evidence="11" key="1">
    <citation type="journal article" date="2019" name="Int. J. Syst. Evol. Microbiol.">
        <title>The Global Catalogue of Microorganisms (GCM) 10K type strain sequencing project: providing services to taxonomists for standard genome sequencing and annotation.</title>
        <authorList>
            <consortium name="The Broad Institute Genomics Platform"/>
            <consortium name="The Broad Institute Genome Sequencing Center for Infectious Disease"/>
            <person name="Wu L."/>
            <person name="Ma J."/>
        </authorList>
    </citation>
    <scope>NUCLEOTIDE SEQUENCE [LARGE SCALE GENOMIC DNA]</scope>
    <source>
        <strain evidence="11">CGMCC 1.16306</strain>
    </source>
</reference>